<organism evidence="2 3">
    <name type="scientific">Paragonimus skrjabini miyazakii</name>
    <dbReference type="NCBI Taxonomy" id="59628"/>
    <lineage>
        <taxon>Eukaryota</taxon>
        <taxon>Metazoa</taxon>
        <taxon>Spiralia</taxon>
        <taxon>Lophotrochozoa</taxon>
        <taxon>Platyhelminthes</taxon>
        <taxon>Trematoda</taxon>
        <taxon>Digenea</taxon>
        <taxon>Plagiorchiida</taxon>
        <taxon>Troglotremata</taxon>
        <taxon>Troglotrematidae</taxon>
        <taxon>Paragonimus</taxon>
    </lineage>
</organism>
<dbReference type="Proteomes" id="UP000822476">
    <property type="component" value="Unassembled WGS sequence"/>
</dbReference>
<feature type="region of interest" description="Disordered" evidence="1">
    <location>
        <begin position="1"/>
        <end position="27"/>
    </location>
</feature>
<sequence length="307" mass="33907">MEDGGPQTRGLAASMQRAEKKDQPEPEIDRVLNNRYLVPPTPDSLDERPLTPTDLLLIRGEGLELPAESLQQSNGRVEQCLQLVNTPKSSKMRSWLIQFTSPSILSPEFHPVANEDAIHPSWATSGPMEIRTCGRSIDGTAGNLSNLWSGECLHDLSAIYCRVRGFSPSLWIRLFSVSKERNRFILSTGDSGTGIGECITSRGISNFTDKLSLGASVSHQYTDWKLSRDSNGFEEGKWSNIGLSWRQDVGLTLLVDGVQSTSSDEGGTTTNTEKLAQPYVVLGRLNDRSQSTWLTPYMADWENSRTG</sequence>
<gene>
    <name evidence="2" type="ORF">EG68_04973</name>
</gene>
<evidence type="ECO:0000256" key="1">
    <source>
        <dbReference type="SAM" id="MobiDB-lite"/>
    </source>
</evidence>
<dbReference type="InterPro" id="IPR013320">
    <property type="entry name" value="ConA-like_dom_sf"/>
</dbReference>
<comment type="caution">
    <text evidence="2">The sequence shown here is derived from an EMBL/GenBank/DDBJ whole genome shotgun (WGS) entry which is preliminary data.</text>
</comment>
<dbReference type="Gene3D" id="2.60.120.200">
    <property type="match status" value="1"/>
</dbReference>
<protein>
    <submittedName>
        <fullName evidence="2">Uncharacterized protein</fullName>
    </submittedName>
</protein>
<dbReference type="Pfam" id="PF13385">
    <property type="entry name" value="Laminin_G_3"/>
    <property type="match status" value="1"/>
</dbReference>
<keyword evidence="3" id="KW-1185">Reference proteome</keyword>
<proteinExistence type="predicted"/>
<feature type="compositionally biased region" description="Basic and acidic residues" evidence="1">
    <location>
        <begin position="17"/>
        <end position="27"/>
    </location>
</feature>
<evidence type="ECO:0000313" key="2">
    <source>
        <dbReference type="EMBL" id="KAF7257705.1"/>
    </source>
</evidence>
<dbReference type="AlphaFoldDB" id="A0A8S9YRU8"/>
<dbReference type="EMBL" id="JTDE01002198">
    <property type="protein sequence ID" value="KAF7257705.1"/>
    <property type="molecule type" value="Genomic_DNA"/>
</dbReference>
<evidence type="ECO:0000313" key="3">
    <source>
        <dbReference type="Proteomes" id="UP000822476"/>
    </source>
</evidence>
<accession>A0A8S9YRU8</accession>
<reference evidence="2" key="1">
    <citation type="submission" date="2019-07" db="EMBL/GenBank/DDBJ databases">
        <title>Annotation for the trematode Paragonimus miyazaki's.</title>
        <authorList>
            <person name="Choi Y.-J."/>
        </authorList>
    </citation>
    <scope>NUCLEOTIDE SEQUENCE</scope>
    <source>
        <strain evidence="2">Japan</strain>
    </source>
</reference>
<name>A0A8S9YRU8_9TREM</name>
<dbReference type="SUPFAM" id="SSF49899">
    <property type="entry name" value="Concanavalin A-like lectins/glucanases"/>
    <property type="match status" value="1"/>
</dbReference>